<evidence type="ECO:0000313" key="2">
    <source>
        <dbReference type="EMBL" id="NAY91288.1"/>
    </source>
</evidence>
<proteinExistence type="predicted"/>
<feature type="transmembrane region" description="Helical" evidence="1">
    <location>
        <begin position="103"/>
        <end position="124"/>
    </location>
</feature>
<accession>A0A964TAK0</accession>
<dbReference type="Proteomes" id="UP000667650">
    <property type="component" value="Unassembled WGS sequence"/>
</dbReference>
<evidence type="ECO:0000256" key="1">
    <source>
        <dbReference type="SAM" id="Phobius"/>
    </source>
</evidence>
<keyword evidence="3" id="KW-1185">Reference proteome</keyword>
<sequence>MMWKYVLAWLPMVFIAIANGLLREKIITRRLKELNAHQVSTLTLIFFFGIYIWLILRLFKPESSQQAFNIGLFWLALTVVFEFLFGHYVAGHSWSKLLNDYNIIAGRVWILVLIWITLAPYLFYQLQK</sequence>
<evidence type="ECO:0000313" key="3">
    <source>
        <dbReference type="Proteomes" id="UP000667650"/>
    </source>
</evidence>
<protein>
    <submittedName>
        <fullName evidence="2">Uncharacterized protein</fullName>
    </submittedName>
</protein>
<gene>
    <name evidence="2" type="ORF">GTQ34_05085</name>
</gene>
<reference evidence="2" key="1">
    <citation type="submission" date="2020-01" db="EMBL/GenBank/DDBJ databases">
        <title>Muricauda ochracea sp. nov., isolated from a tidal flat of Garorim bay in Korea.</title>
        <authorList>
            <person name="Kim D."/>
            <person name="Yoo Y."/>
            <person name="Kim J.-J."/>
        </authorList>
    </citation>
    <scope>NUCLEOTIDE SEQUENCE</scope>
    <source>
        <strain evidence="2">JGD-17</strain>
    </source>
</reference>
<feature type="transmembrane region" description="Helical" evidence="1">
    <location>
        <begin position="39"/>
        <end position="59"/>
    </location>
</feature>
<feature type="transmembrane region" description="Helical" evidence="1">
    <location>
        <begin position="71"/>
        <end position="91"/>
    </location>
</feature>
<keyword evidence="1" id="KW-1133">Transmembrane helix</keyword>
<organism evidence="2 3">
    <name type="scientific">Flagellimonas ochracea</name>
    <dbReference type="NCBI Taxonomy" id="2696472"/>
    <lineage>
        <taxon>Bacteria</taxon>
        <taxon>Pseudomonadati</taxon>
        <taxon>Bacteroidota</taxon>
        <taxon>Flavobacteriia</taxon>
        <taxon>Flavobacteriales</taxon>
        <taxon>Flavobacteriaceae</taxon>
        <taxon>Flagellimonas</taxon>
    </lineage>
</organism>
<name>A0A964TAK0_9FLAO</name>
<keyword evidence="1" id="KW-0472">Membrane</keyword>
<keyword evidence="1" id="KW-0812">Transmembrane</keyword>
<dbReference type="AlphaFoldDB" id="A0A964TAK0"/>
<dbReference type="EMBL" id="JAAABI010000001">
    <property type="protein sequence ID" value="NAY91288.1"/>
    <property type="molecule type" value="Genomic_DNA"/>
</dbReference>
<comment type="caution">
    <text evidence="2">The sequence shown here is derived from an EMBL/GenBank/DDBJ whole genome shotgun (WGS) entry which is preliminary data.</text>
</comment>